<gene>
    <name evidence="5" type="ORF">NFX46_40375</name>
</gene>
<dbReference type="Pfam" id="PF00271">
    <property type="entry name" value="Helicase_C"/>
    <property type="match status" value="1"/>
</dbReference>
<sequence length="841" mass="93023">MAVKELRPHQREAVDAVLRALELPARSTVPERGLRTQVIMATGTGKTLVATRSAEELRAGRVLVLVPSLDLLAQTEAAWREGGRTGPMIGVSSLRGQEVSFPNTTDVDELVEWTRHLDKVTVFATYASLGLGTLERAHAAGLPGWSLIIVDEAHRCSGRIGKPWAVVHDNTRIPALRRLYMTATPRLWQLDEDSEQGAPGELVASMEDDPSSPFGSRAFTLTLSAAIDRGICAPYQVVCLDITDTQLQAAQLLGEDARSEQVRGARLAALQTALVKASAEEDFRRTLVFHHVVKEAEAFAAGLPHVAEQLHDADPELYPWMVWADWLCGDHKPLHRRQVLSEFADGIAADGTVVEKAFLSSVRILGEGVDTRNCDSVYFADVRGSMPDLVQAVGRALRMQPGEGKTASLVVPVLLGPGETTDSMLTSRAYGGLAKLLEALRAHDARIVEQLAEQQARSRVRGVQSRSGAEGEGAESDRSDRLSVPARELLKFSTPRDPAQLAAFINLRVLHPEHQHWRRGIEAAVIYHRLHGDLKVPFTYRVPTGEEAEAEDWPASLAAFPLGQWTADNRRFYARGNMDPDRIAQLEKLGMIWSHYDVAWEEGLAAARGWAEESGHLLAPLDATFQGARVGIFLKNARAAARRAQENEQRRAKGLPVGSSAGALSDERREQLEEIDASWCPSWPVTWQRCFHLVRMHLDAGEALPTMAGEVLRQGEDLGRWVQSVRLGWDKLTGVQQWMCEQVLGIEPATHDEKPKPRRTQADKWAMHYEAAQQYYKREGHLRVPRKHVERIAIDNGDNGKSGGGEREIKLGAWVGNQRSRAATLTPERMEKLSSIGMRWA</sequence>
<evidence type="ECO:0000256" key="2">
    <source>
        <dbReference type="SAM" id="MobiDB-lite"/>
    </source>
</evidence>
<dbReference type="PANTHER" id="PTHR47396">
    <property type="entry name" value="TYPE I RESTRICTION ENZYME ECOKI R PROTEIN"/>
    <property type="match status" value="1"/>
</dbReference>
<feature type="compositionally biased region" description="Low complexity" evidence="2">
    <location>
        <begin position="458"/>
        <end position="468"/>
    </location>
</feature>
<keyword evidence="1" id="KW-0378">Hydrolase</keyword>
<dbReference type="PANTHER" id="PTHR47396:SF1">
    <property type="entry name" value="ATP-DEPENDENT HELICASE IRC3-RELATED"/>
    <property type="match status" value="1"/>
</dbReference>
<feature type="region of interest" description="Disordered" evidence="2">
    <location>
        <begin position="458"/>
        <end position="481"/>
    </location>
</feature>
<keyword evidence="6" id="KW-1185">Reference proteome</keyword>
<evidence type="ECO:0000313" key="6">
    <source>
        <dbReference type="Proteomes" id="UP001056374"/>
    </source>
</evidence>
<dbReference type="CDD" id="cd18785">
    <property type="entry name" value="SF2_C"/>
    <property type="match status" value="1"/>
</dbReference>
<dbReference type="InterPro" id="IPR005114">
    <property type="entry name" value="Helicase_assoc"/>
</dbReference>
<evidence type="ECO:0000259" key="4">
    <source>
        <dbReference type="PROSITE" id="PS51194"/>
    </source>
</evidence>
<name>A0ABY4ZLE6_9ACTN</name>
<keyword evidence="5" id="KW-0614">Plasmid</keyword>
<evidence type="ECO:0000256" key="1">
    <source>
        <dbReference type="ARBA" id="ARBA00022801"/>
    </source>
</evidence>
<dbReference type="InterPro" id="IPR006935">
    <property type="entry name" value="Helicase/UvrB_N"/>
</dbReference>
<evidence type="ECO:0000313" key="5">
    <source>
        <dbReference type="EMBL" id="USQ89938.1"/>
    </source>
</evidence>
<dbReference type="Pfam" id="PF03457">
    <property type="entry name" value="HA"/>
    <property type="match status" value="3"/>
</dbReference>
<dbReference type="PROSITE" id="PS00690">
    <property type="entry name" value="DEAH_ATP_HELICASE"/>
    <property type="match status" value="1"/>
</dbReference>
<accession>A0ABY4ZLE6</accession>
<dbReference type="InterPro" id="IPR050742">
    <property type="entry name" value="Helicase_Restrict-Modif_Enz"/>
</dbReference>
<geneLocation type="plasmid" evidence="5 6">
    <name>unnamed2</name>
</geneLocation>
<reference evidence="5" key="1">
    <citation type="submission" date="2022-06" db="EMBL/GenBank/DDBJ databases">
        <title>Complete genome sequence of soil microorganisms Streptomyces sp. Qhu-M197 isolated from Alpine meadows habitats on the Tibetan Plateau.</title>
        <authorList>
            <person name="Zhang B."/>
            <person name="Xiang X."/>
            <person name="Fan J."/>
        </authorList>
    </citation>
    <scope>NUCLEOTIDE SEQUENCE</scope>
    <source>
        <strain evidence="5">Qhu-M197</strain>
        <plasmid evidence="5">unnamed2</plasmid>
    </source>
</reference>
<dbReference type="InterPro" id="IPR002464">
    <property type="entry name" value="DNA/RNA_helicase_DEAH_CS"/>
</dbReference>
<dbReference type="Gene3D" id="6.10.140.530">
    <property type="match status" value="2"/>
</dbReference>
<dbReference type="EMBL" id="CP099470">
    <property type="protein sequence ID" value="USQ89938.1"/>
    <property type="molecule type" value="Genomic_DNA"/>
</dbReference>
<evidence type="ECO:0000259" key="3">
    <source>
        <dbReference type="PROSITE" id="PS51192"/>
    </source>
</evidence>
<dbReference type="Proteomes" id="UP001056374">
    <property type="component" value="Plasmid unnamed2"/>
</dbReference>
<feature type="domain" description="Helicase C-terminal" evidence="4">
    <location>
        <begin position="269"/>
        <end position="455"/>
    </location>
</feature>
<organism evidence="5 6">
    <name type="scientific">Streptomyces phaeoluteigriseus</name>
    <dbReference type="NCBI Taxonomy" id="114686"/>
    <lineage>
        <taxon>Bacteria</taxon>
        <taxon>Bacillati</taxon>
        <taxon>Actinomycetota</taxon>
        <taxon>Actinomycetes</taxon>
        <taxon>Kitasatosporales</taxon>
        <taxon>Streptomycetaceae</taxon>
        <taxon>Streptomyces</taxon>
        <taxon>Streptomyces aurantiacus group</taxon>
    </lineage>
</organism>
<dbReference type="RefSeq" id="WP_252557040.1">
    <property type="nucleotide sequence ID" value="NZ_CP099470.1"/>
</dbReference>
<dbReference type="InterPro" id="IPR027417">
    <property type="entry name" value="P-loop_NTPase"/>
</dbReference>
<dbReference type="Pfam" id="PF04851">
    <property type="entry name" value="ResIII"/>
    <property type="match status" value="1"/>
</dbReference>
<dbReference type="PROSITE" id="PS51192">
    <property type="entry name" value="HELICASE_ATP_BIND_1"/>
    <property type="match status" value="1"/>
</dbReference>
<dbReference type="InterPro" id="IPR001650">
    <property type="entry name" value="Helicase_C-like"/>
</dbReference>
<dbReference type="SMART" id="SM00487">
    <property type="entry name" value="DEXDc"/>
    <property type="match status" value="1"/>
</dbReference>
<dbReference type="PROSITE" id="PS51194">
    <property type="entry name" value="HELICASE_CTER"/>
    <property type="match status" value="1"/>
</dbReference>
<dbReference type="Gene3D" id="3.40.50.300">
    <property type="entry name" value="P-loop containing nucleotide triphosphate hydrolases"/>
    <property type="match status" value="2"/>
</dbReference>
<protein>
    <submittedName>
        <fullName evidence="5">Helicase associated domain protein</fullName>
    </submittedName>
</protein>
<dbReference type="InterPro" id="IPR014001">
    <property type="entry name" value="Helicase_ATP-bd"/>
</dbReference>
<feature type="domain" description="Helicase ATP-binding" evidence="3">
    <location>
        <begin position="27"/>
        <end position="203"/>
    </location>
</feature>
<proteinExistence type="predicted"/>
<dbReference type="SMART" id="SM00490">
    <property type="entry name" value="HELICc"/>
    <property type="match status" value="1"/>
</dbReference>
<dbReference type="SUPFAM" id="SSF52540">
    <property type="entry name" value="P-loop containing nucleoside triphosphate hydrolases"/>
    <property type="match status" value="1"/>
</dbReference>